<evidence type="ECO:0000313" key="3">
    <source>
        <dbReference type="Proteomes" id="UP000007148"/>
    </source>
</evidence>
<keyword evidence="3" id="KW-1185">Reference proteome</keyword>
<dbReference type="Pfam" id="PF09808">
    <property type="entry name" value="SNAPC1"/>
    <property type="match status" value="1"/>
</dbReference>
<dbReference type="EMBL" id="CAFZ01000018">
    <property type="protein sequence ID" value="CCA67694.1"/>
    <property type="molecule type" value="Genomic_DNA"/>
</dbReference>
<proteinExistence type="predicted"/>
<name>G4T8P2_SERID</name>
<feature type="region of interest" description="Disordered" evidence="1">
    <location>
        <begin position="339"/>
        <end position="369"/>
    </location>
</feature>
<reference evidence="2 3" key="1">
    <citation type="journal article" date="2011" name="PLoS Pathog.">
        <title>Endophytic Life Strategies Decoded by Genome and Transcriptome Analyses of the Mutualistic Root Symbiont Piriformospora indica.</title>
        <authorList>
            <person name="Zuccaro A."/>
            <person name="Lahrmann U."/>
            <person name="Guldener U."/>
            <person name="Langen G."/>
            <person name="Pfiffi S."/>
            <person name="Biedenkopf D."/>
            <person name="Wong P."/>
            <person name="Samans B."/>
            <person name="Grimm C."/>
            <person name="Basiewicz M."/>
            <person name="Murat C."/>
            <person name="Martin F."/>
            <person name="Kogel K.H."/>
        </authorList>
    </citation>
    <scope>NUCLEOTIDE SEQUENCE [LARGE SCALE GENOMIC DNA]</scope>
    <source>
        <strain evidence="2 3">DSM 11827</strain>
    </source>
</reference>
<dbReference type="AlphaFoldDB" id="G4T8P2"/>
<dbReference type="STRING" id="1109443.G4T8P2"/>
<dbReference type="Proteomes" id="UP000007148">
    <property type="component" value="Unassembled WGS sequence"/>
</dbReference>
<comment type="caution">
    <text evidence="2">The sequence shown here is derived from an EMBL/GenBank/DDBJ whole genome shotgun (WGS) entry which is preliminary data.</text>
</comment>
<protein>
    <submittedName>
        <fullName evidence="2">Uncharacterized protein</fullName>
    </submittedName>
</protein>
<gene>
    <name evidence="2" type="ORF">PIIN_01521</name>
</gene>
<evidence type="ECO:0000313" key="2">
    <source>
        <dbReference type="EMBL" id="CCA67694.1"/>
    </source>
</evidence>
<feature type="compositionally biased region" description="Low complexity" evidence="1">
    <location>
        <begin position="192"/>
        <end position="205"/>
    </location>
</feature>
<sequence length="393" mass="44547">MASVIPSVTPNARSTLQREYFTSELFVNPARSDIEDLLASFEEAVEQPLKPFDIFKTVWSQEGWKFTCLYIWEDTARDQYLQTMLRLFLERVKDSESFARQLGAVFGLYTFFQQQATIKSLYSVSSIEITIDKLEYLCSLCKESPVAHQPYYVFILRYFLERDIFHILPHSSLQPYNPTRLPASFVVSRESSSGADASSHGGNSSKTTRGGRTKAERDRYGREQWAQLGSLVRLQRQRQKGEVDDVEIAVGAQPHSDANKNTSGSTPFPDKDSSAVVYREAKSRVLEVLPKEVEREAEQRALQRLKTLASSVESDVHSGLKKQRLMETDDSMMEMESVTAAQKDNQRQREEGDDEGGMVSQAHKVSHASDGVARLENMIKNGHGVLRNQWANE</sequence>
<dbReference type="InParanoid" id="G4T8P2"/>
<dbReference type="HOGENOM" id="CLU_059053_0_0_1"/>
<dbReference type="OrthoDB" id="3253083at2759"/>
<evidence type="ECO:0000256" key="1">
    <source>
        <dbReference type="SAM" id="MobiDB-lite"/>
    </source>
</evidence>
<feature type="region of interest" description="Disordered" evidence="1">
    <location>
        <begin position="192"/>
        <end position="219"/>
    </location>
</feature>
<accession>G4T8P2</accession>
<dbReference type="InterPro" id="IPR019188">
    <property type="entry name" value="SNAPC1"/>
</dbReference>
<dbReference type="eggNOG" id="ENOG502SFRY">
    <property type="taxonomic scope" value="Eukaryota"/>
</dbReference>
<organism evidence="2 3">
    <name type="scientific">Serendipita indica (strain DSM 11827)</name>
    <name type="common">Root endophyte fungus</name>
    <name type="synonym">Piriformospora indica</name>
    <dbReference type="NCBI Taxonomy" id="1109443"/>
    <lineage>
        <taxon>Eukaryota</taxon>
        <taxon>Fungi</taxon>
        <taxon>Dikarya</taxon>
        <taxon>Basidiomycota</taxon>
        <taxon>Agaricomycotina</taxon>
        <taxon>Agaricomycetes</taxon>
        <taxon>Sebacinales</taxon>
        <taxon>Serendipitaceae</taxon>
        <taxon>Serendipita</taxon>
    </lineage>
</organism>
<feature type="region of interest" description="Disordered" evidence="1">
    <location>
        <begin position="249"/>
        <end position="274"/>
    </location>
</feature>